<accession>A0A9W8JNX7</accession>
<comment type="caution">
    <text evidence="2">The sequence shown here is derived from an EMBL/GenBank/DDBJ whole genome shotgun (WGS) entry which is preliminary data.</text>
</comment>
<feature type="region of interest" description="Disordered" evidence="1">
    <location>
        <begin position="218"/>
        <end position="286"/>
    </location>
</feature>
<evidence type="ECO:0000313" key="3">
    <source>
        <dbReference type="Proteomes" id="UP001148786"/>
    </source>
</evidence>
<evidence type="ECO:0000256" key="1">
    <source>
        <dbReference type="SAM" id="MobiDB-lite"/>
    </source>
</evidence>
<feature type="compositionally biased region" description="Polar residues" evidence="1">
    <location>
        <begin position="18"/>
        <end position="40"/>
    </location>
</feature>
<reference evidence="2" key="1">
    <citation type="submission" date="2022-07" db="EMBL/GenBank/DDBJ databases">
        <title>Genome Sequence of Agrocybe chaxingu.</title>
        <authorList>
            <person name="Buettner E."/>
        </authorList>
    </citation>
    <scope>NUCLEOTIDE SEQUENCE</scope>
    <source>
        <strain evidence="2">MP-N11</strain>
    </source>
</reference>
<keyword evidence="3" id="KW-1185">Reference proteome</keyword>
<feature type="compositionally biased region" description="Pro residues" evidence="1">
    <location>
        <begin position="73"/>
        <end position="83"/>
    </location>
</feature>
<dbReference type="EMBL" id="JANKHO010003477">
    <property type="protein sequence ID" value="KAJ3483224.1"/>
    <property type="molecule type" value="Genomic_DNA"/>
</dbReference>
<feature type="compositionally biased region" description="Polar residues" evidence="1">
    <location>
        <begin position="250"/>
        <end position="259"/>
    </location>
</feature>
<dbReference type="Proteomes" id="UP001148786">
    <property type="component" value="Unassembled WGS sequence"/>
</dbReference>
<name>A0A9W8JNX7_9AGAR</name>
<feature type="compositionally biased region" description="Pro residues" evidence="1">
    <location>
        <begin position="48"/>
        <end position="63"/>
    </location>
</feature>
<feature type="compositionally biased region" description="Low complexity" evidence="1">
    <location>
        <begin position="272"/>
        <end position="286"/>
    </location>
</feature>
<feature type="region of interest" description="Disordered" evidence="1">
    <location>
        <begin position="1"/>
        <end position="128"/>
    </location>
</feature>
<protein>
    <submittedName>
        <fullName evidence="2">Uncharacterized protein</fullName>
    </submittedName>
</protein>
<sequence>MEHPQEVDVDQIPEPRISPTSGVLPSQVQAVGSALASTPASGAEPSSVLPPAPASRAPSPLPSLAPSRCPSRQPSPPASPPAQTPSAGDNNARLVTRPTQVSPAGNSQPHSAPSPMEIEPTPPATAGSERVMMMTMTTTTTPISEPLGEDQAVTSHATNGPSIQPPSSAMPVSTLVGTTHFGVDATMETPGLQPPGSSQEFEDAAAVTPMIVDASLKATATSPQHARKDHILPSAKGQKRKRSEAGTVDVGTSTGANTRPSKRNRDGDSSSTALETPEPTATTPTAHEWFEKARRQFSSEGLGAAWAKLLEEWEAFEEEEDAFDDKRVLPAKGRPKSVGMWISRARLPTWRPSEPDAKADEKHFKAWWATLQQTSQVANGKVVSRSTSGDWSALRLPGVNGIQSVVAALFFWGLSASRTARTKKPWTAAVQECTEVFKQLRLHACSAA</sequence>
<organism evidence="2 3">
    <name type="scientific">Agrocybe chaxingu</name>
    <dbReference type="NCBI Taxonomy" id="84603"/>
    <lineage>
        <taxon>Eukaryota</taxon>
        <taxon>Fungi</taxon>
        <taxon>Dikarya</taxon>
        <taxon>Basidiomycota</taxon>
        <taxon>Agaricomycotina</taxon>
        <taxon>Agaricomycetes</taxon>
        <taxon>Agaricomycetidae</taxon>
        <taxon>Agaricales</taxon>
        <taxon>Agaricineae</taxon>
        <taxon>Strophariaceae</taxon>
        <taxon>Agrocybe</taxon>
    </lineage>
</organism>
<evidence type="ECO:0000313" key="2">
    <source>
        <dbReference type="EMBL" id="KAJ3483224.1"/>
    </source>
</evidence>
<proteinExistence type="predicted"/>
<dbReference type="AlphaFoldDB" id="A0A9W8JNX7"/>
<gene>
    <name evidence="2" type="ORF">NLJ89_g12080</name>
</gene>
<dbReference type="OrthoDB" id="2803783at2759"/>
<feature type="compositionally biased region" description="Polar residues" evidence="1">
    <location>
        <begin position="97"/>
        <end position="111"/>
    </location>
</feature>